<evidence type="ECO:0008006" key="4">
    <source>
        <dbReference type="Google" id="ProtNLM"/>
    </source>
</evidence>
<reference evidence="2 3" key="1">
    <citation type="submission" date="2024-04" db="EMBL/GenBank/DDBJ databases">
        <title>Draft genome sequence of Sessilibacter corallicola NBRC 116591.</title>
        <authorList>
            <person name="Miyakawa T."/>
            <person name="Kusuya Y."/>
            <person name="Miura T."/>
        </authorList>
    </citation>
    <scope>NUCLEOTIDE SEQUENCE [LARGE SCALE GENOMIC DNA]</scope>
    <source>
        <strain evidence="2 3">KU-00831-HH</strain>
    </source>
</reference>
<comment type="caution">
    <text evidence="2">The sequence shown here is derived from an EMBL/GenBank/DDBJ whole genome shotgun (WGS) entry which is preliminary data.</text>
</comment>
<evidence type="ECO:0000256" key="1">
    <source>
        <dbReference type="ARBA" id="ARBA00022500"/>
    </source>
</evidence>
<sequence length="197" mass="22243">MNGSNELKIYYATLELIRTGLARAAKHLVEIAGQKIELKIDESLIEDVGVDQLQQFQKYFALSEQFNGDLDGTAVILLPESVVKVLLSDPCCYFSSESSGNKEFKKDALLELGNIIINACLGETMTRLNCCLVTELPVFYHGENNDVFEFVNLPNEPAKIFQIQFILDDISLDSYIIFLFEKTSVSKFERLVIREAE</sequence>
<keyword evidence="3" id="KW-1185">Reference proteome</keyword>
<dbReference type="Proteomes" id="UP001465153">
    <property type="component" value="Unassembled WGS sequence"/>
</dbReference>
<dbReference type="SUPFAM" id="SSF103039">
    <property type="entry name" value="CheC-like"/>
    <property type="match status" value="1"/>
</dbReference>
<evidence type="ECO:0000313" key="3">
    <source>
        <dbReference type="Proteomes" id="UP001465153"/>
    </source>
</evidence>
<organism evidence="2 3">
    <name type="scientific">Sessilibacter corallicola</name>
    <dbReference type="NCBI Taxonomy" id="2904075"/>
    <lineage>
        <taxon>Bacteria</taxon>
        <taxon>Pseudomonadati</taxon>
        <taxon>Pseudomonadota</taxon>
        <taxon>Gammaproteobacteria</taxon>
        <taxon>Cellvibrionales</taxon>
        <taxon>Cellvibrionaceae</taxon>
        <taxon>Sessilibacter</taxon>
    </lineage>
</organism>
<name>A0ABQ0A8G6_9GAMM</name>
<accession>A0ABQ0A8G6</accession>
<dbReference type="Gene3D" id="3.40.1550.10">
    <property type="entry name" value="CheC-like"/>
    <property type="match status" value="1"/>
</dbReference>
<dbReference type="RefSeq" id="WP_353302606.1">
    <property type="nucleotide sequence ID" value="NZ_BAABWN010000005.1"/>
</dbReference>
<dbReference type="InterPro" id="IPR028976">
    <property type="entry name" value="CheC-like_sf"/>
</dbReference>
<keyword evidence="1" id="KW-0145">Chemotaxis</keyword>
<gene>
    <name evidence="2" type="ORF">NBRC116591_17570</name>
</gene>
<evidence type="ECO:0000313" key="2">
    <source>
        <dbReference type="EMBL" id="GAA6167946.1"/>
    </source>
</evidence>
<protein>
    <recommendedName>
        <fullName evidence="4">Chemotaxis protein CheC</fullName>
    </recommendedName>
</protein>
<proteinExistence type="predicted"/>
<dbReference type="EMBL" id="BAABWN010000005">
    <property type="protein sequence ID" value="GAA6167946.1"/>
    <property type="molecule type" value="Genomic_DNA"/>
</dbReference>